<dbReference type="CDD" id="cd00067">
    <property type="entry name" value="GAL4"/>
    <property type="match status" value="1"/>
</dbReference>
<dbReference type="GO" id="GO:0000981">
    <property type="term" value="F:DNA-binding transcription factor activity, RNA polymerase II-specific"/>
    <property type="evidence" value="ECO:0007669"/>
    <property type="project" value="InterPro"/>
</dbReference>
<dbReference type="OrthoDB" id="5367487at2759"/>
<protein>
    <recommendedName>
        <fullName evidence="3">Zn(2)-C6 fungal-type domain-containing protein</fullName>
    </recommendedName>
</protein>
<dbReference type="GO" id="GO:0006351">
    <property type="term" value="P:DNA-templated transcription"/>
    <property type="evidence" value="ECO:0007669"/>
    <property type="project" value="InterPro"/>
</dbReference>
<proteinExistence type="predicted"/>
<dbReference type="GO" id="GO:0008270">
    <property type="term" value="F:zinc ion binding"/>
    <property type="evidence" value="ECO:0007669"/>
    <property type="project" value="InterPro"/>
</dbReference>
<keyword evidence="2" id="KW-0539">Nucleus</keyword>
<dbReference type="PANTHER" id="PTHR47431">
    <property type="entry name" value="ZN(II)2CYS6 TRANSCRIPTION FACTOR (EUROFUNG)-RELATED"/>
    <property type="match status" value="1"/>
</dbReference>
<feature type="domain" description="Zn(2)-C6 fungal-type" evidence="3">
    <location>
        <begin position="7"/>
        <end position="36"/>
    </location>
</feature>
<evidence type="ECO:0000313" key="4">
    <source>
        <dbReference type="EMBL" id="KAI6778444.1"/>
    </source>
</evidence>
<organism evidence="4 5">
    <name type="scientific">Emericellopsis cladophorae</name>
    <dbReference type="NCBI Taxonomy" id="2686198"/>
    <lineage>
        <taxon>Eukaryota</taxon>
        <taxon>Fungi</taxon>
        <taxon>Dikarya</taxon>
        <taxon>Ascomycota</taxon>
        <taxon>Pezizomycotina</taxon>
        <taxon>Sordariomycetes</taxon>
        <taxon>Hypocreomycetidae</taxon>
        <taxon>Hypocreales</taxon>
        <taxon>Bionectriaceae</taxon>
        <taxon>Emericellopsis</taxon>
    </lineage>
</organism>
<gene>
    <name evidence="4" type="ORF">J7T54_005350</name>
</gene>
<dbReference type="PROSITE" id="PS50048">
    <property type="entry name" value="ZN2_CY6_FUNGAL_2"/>
    <property type="match status" value="1"/>
</dbReference>
<dbReference type="Gene3D" id="4.10.240.10">
    <property type="entry name" value="Zn(2)-C6 fungal-type DNA-binding domain"/>
    <property type="match status" value="1"/>
</dbReference>
<dbReference type="CDD" id="cd12148">
    <property type="entry name" value="fungal_TF_MHR"/>
    <property type="match status" value="1"/>
</dbReference>
<dbReference type="PROSITE" id="PS00463">
    <property type="entry name" value="ZN2_CY6_FUNGAL_1"/>
    <property type="match status" value="1"/>
</dbReference>
<dbReference type="InterPro" id="IPR001138">
    <property type="entry name" value="Zn2Cys6_DnaBD"/>
</dbReference>
<dbReference type="InterPro" id="IPR036864">
    <property type="entry name" value="Zn2-C6_fun-type_DNA-bd_sf"/>
</dbReference>
<keyword evidence="1" id="KW-0479">Metal-binding</keyword>
<comment type="caution">
    <text evidence="4">The sequence shown here is derived from an EMBL/GenBank/DDBJ whole genome shotgun (WGS) entry which is preliminary data.</text>
</comment>
<accession>A0A9Q0BBV2</accession>
<dbReference type="AlphaFoldDB" id="A0A9Q0BBV2"/>
<reference evidence="4" key="1">
    <citation type="journal article" date="2021" name="J Fungi (Basel)">
        <title>Genomic and Metabolomic Analyses of the Marine Fungus Emericellopsis cladophorae: Insights into Saltwater Adaptability Mechanisms and Its Biosynthetic Potential.</title>
        <authorList>
            <person name="Goncalves M.F.M."/>
            <person name="Hilario S."/>
            <person name="Van de Peer Y."/>
            <person name="Esteves A.C."/>
            <person name="Alves A."/>
        </authorList>
    </citation>
    <scope>NUCLEOTIDE SEQUENCE</scope>
    <source>
        <strain evidence="4">MUM 19.33</strain>
    </source>
</reference>
<dbReference type="GO" id="GO:0003677">
    <property type="term" value="F:DNA binding"/>
    <property type="evidence" value="ECO:0007669"/>
    <property type="project" value="InterPro"/>
</dbReference>
<evidence type="ECO:0000256" key="1">
    <source>
        <dbReference type="ARBA" id="ARBA00022723"/>
    </source>
</evidence>
<dbReference type="Pfam" id="PF00172">
    <property type="entry name" value="Zn_clus"/>
    <property type="match status" value="1"/>
</dbReference>
<dbReference type="SMART" id="SM00066">
    <property type="entry name" value="GAL4"/>
    <property type="match status" value="1"/>
</dbReference>
<sequence>MTKPTKTCVACRNRHVRCDGEQPCSRCTASKSGCLYVASQRGKRRHAQQQPEFPTDRDLNAILEGSNISPPSCFGSCPEFAPWALQDSSDELMSVSNSLGVDLSPPNAPLFDLNWLPDPAGITTEPCKQIDFAAGDVSIMPSESAAVETDHYLASFYRYAFAAHPFVLPRHDLLRLTDLHDSMRTPLATMRWIGSLYVDVQPRLRSELYQQAHDLIHDPRAPRDGFLVQAMLLLLVGLDGNADQRKAREILENAEQLALDIGLHRASFASLYGRGVPILEESWRRTWWSLYTTEAMVTAAHRRTDFALYDVASDVGLPCEEDQYLFGDIPDPLSFDDLEARGFAREELAFSSFAYLILSAQTLGFFLHKSRSIDHLDDGTQTEARLASWSFSLPANKRDALRNDGQPDEIMFQALMMRHAISITVHEVHAKLDKLPAITVNHCMSLTSEVGAQASDMHTFHAITSARAISRMVMCHHSVVSHVHFFTCVVTLSSIVHLGRWALMPAGHGDQEALRELLRLNMGALKERSRVWKAAAISHEQVASVAKDLFRMKQRGAIR</sequence>
<dbReference type="InterPro" id="IPR007219">
    <property type="entry name" value="XnlR_reg_dom"/>
</dbReference>
<evidence type="ECO:0000259" key="3">
    <source>
        <dbReference type="PROSITE" id="PS50048"/>
    </source>
</evidence>
<dbReference type="Proteomes" id="UP001055219">
    <property type="component" value="Unassembled WGS sequence"/>
</dbReference>
<keyword evidence="5" id="KW-1185">Reference proteome</keyword>
<name>A0A9Q0BBV2_9HYPO</name>
<dbReference type="SUPFAM" id="SSF57701">
    <property type="entry name" value="Zn2/Cys6 DNA-binding domain"/>
    <property type="match status" value="1"/>
</dbReference>
<dbReference type="EMBL" id="JAGIXG020000068">
    <property type="protein sequence ID" value="KAI6778444.1"/>
    <property type="molecule type" value="Genomic_DNA"/>
</dbReference>
<dbReference type="GeneID" id="75831834"/>
<evidence type="ECO:0000313" key="5">
    <source>
        <dbReference type="Proteomes" id="UP001055219"/>
    </source>
</evidence>
<reference evidence="4" key="2">
    <citation type="submission" date="2022-07" db="EMBL/GenBank/DDBJ databases">
        <authorList>
            <person name="Goncalves M.F.M."/>
            <person name="Hilario S."/>
            <person name="Van De Peer Y."/>
            <person name="Esteves A.C."/>
            <person name="Alves A."/>
        </authorList>
    </citation>
    <scope>NUCLEOTIDE SEQUENCE</scope>
    <source>
        <strain evidence="4">MUM 19.33</strain>
    </source>
</reference>
<dbReference type="PANTHER" id="PTHR47431:SF1">
    <property type="entry name" value="ZN(II)2CYS6 TRANSCRIPTION FACTOR (EUROFUNG)"/>
    <property type="match status" value="1"/>
</dbReference>
<evidence type="ECO:0000256" key="2">
    <source>
        <dbReference type="ARBA" id="ARBA00023242"/>
    </source>
</evidence>
<dbReference type="RefSeq" id="XP_051359300.1">
    <property type="nucleotide sequence ID" value="XM_051509730.1"/>
</dbReference>
<dbReference type="Pfam" id="PF04082">
    <property type="entry name" value="Fungal_trans"/>
    <property type="match status" value="1"/>
</dbReference>